<dbReference type="RefSeq" id="WP_198113501.1">
    <property type="nucleotide sequence ID" value="NZ_JAEDAK010000025.1"/>
</dbReference>
<gene>
    <name evidence="3" type="ORF">I7X39_21865</name>
</gene>
<dbReference type="Proteomes" id="UP000613266">
    <property type="component" value="Unassembled WGS sequence"/>
</dbReference>
<name>A0A931J8K7_9BURK</name>
<keyword evidence="4" id="KW-1185">Reference proteome</keyword>
<comment type="caution">
    <text evidence="3">The sequence shown here is derived from an EMBL/GenBank/DDBJ whole genome shotgun (WGS) entry which is preliminary data.</text>
</comment>
<evidence type="ECO:0000256" key="1">
    <source>
        <dbReference type="SAM" id="MobiDB-lite"/>
    </source>
</evidence>
<evidence type="ECO:0000313" key="4">
    <source>
        <dbReference type="Proteomes" id="UP000613266"/>
    </source>
</evidence>
<feature type="region of interest" description="Disordered" evidence="1">
    <location>
        <begin position="36"/>
        <end position="59"/>
    </location>
</feature>
<dbReference type="EMBL" id="JAEDAK010000025">
    <property type="protein sequence ID" value="MBH9579554.1"/>
    <property type="molecule type" value="Genomic_DNA"/>
</dbReference>
<accession>A0A931J8K7</accession>
<protein>
    <submittedName>
        <fullName evidence="3">Uncharacterized protein</fullName>
    </submittedName>
</protein>
<feature type="chain" id="PRO_5036904895" evidence="2">
    <location>
        <begin position="17"/>
        <end position="187"/>
    </location>
</feature>
<reference evidence="3" key="1">
    <citation type="submission" date="2020-12" db="EMBL/GenBank/DDBJ databases">
        <title>The genome sequence of Inhella sp. 1Y17.</title>
        <authorList>
            <person name="Liu Y."/>
        </authorList>
    </citation>
    <scope>NUCLEOTIDE SEQUENCE</scope>
    <source>
        <strain evidence="3">1Y17</strain>
    </source>
</reference>
<organism evidence="3 4">
    <name type="scientific">Inhella proteolytica</name>
    <dbReference type="NCBI Taxonomy" id="2795029"/>
    <lineage>
        <taxon>Bacteria</taxon>
        <taxon>Pseudomonadati</taxon>
        <taxon>Pseudomonadota</taxon>
        <taxon>Betaproteobacteria</taxon>
        <taxon>Burkholderiales</taxon>
        <taxon>Sphaerotilaceae</taxon>
        <taxon>Inhella</taxon>
    </lineage>
</organism>
<feature type="compositionally biased region" description="Low complexity" evidence="1">
    <location>
        <begin position="48"/>
        <end position="59"/>
    </location>
</feature>
<sequence length="187" mass="20630">MKRRGLMLLLAAPAWAGDLPPVYELELRWVEWGRSSGGLSTAQPPAQGLSTTTPGIPTLGPGLRVQAGATAEWELEHPGAGWQWLQLRQGGARIQWNAAQPQPWRLRFTPTPRGQAVQLALEFQQPEGSGGRQLWRSQLTVRPEHWVVLARSGMAQPPLPPGQLSTLALGPQRELQIRLRQILDPSE</sequence>
<feature type="signal peptide" evidence="2">
    <location>
        <begin position="1"/>
        <end position="16"/>
    </location>
</feature>
<evidence type="ECO:0000313" key="3">
    <source>
        <dbReference type="EMBL" id="MBH9579554.1"/>
    </source>
</evidence>
<evidence type="ECO:0000256" key="2">
    <source>
        <dbReference type="SAM" id="SignalP"/>
    </source>
</evidence>
<dbReference type="AlphaFoldDB" id="A0A931J8K7"/>
<proteinExistence type="predicted"/>
<keyword evidence="2" id="KW-0732">Signal</keyword>